<name>A0A101NWK7_9ACTN</name>
<keyword evidence="2" id="KW-1185">Reference proteome</keyword>
<comment type="caution">
    <text evidence="1">The sequence shown here is derived from an EMBL/GenBank/DDBJ whole genome shotgun (WGS) entry which is preliminary data.</text>
</comment>
<protein>
    <submittedName>
        <fullName evidence="1">Uncharacterized protein</fullName>
    </submittedName>
</protein>
<proteinExistence type="predicted"/>
<dbReference type="AlphaFoldDB" id="A0A101NWK7"/>
<dbReference type="Proteomes" id="UP000053127">
    <property type="component" value="Unassembled WGS sequence"/>
</dbReference>
<dbReference type="EMBL" id="LMWN01000048">
    <property type="protein sequence ID" value="KUN00605.1"/>
    <property type="molecule type" value="Genomic_DNA"/>
</dbReference>
<evidence type="ECO:0000313" key="1">
    <source>
        <dbReference type="EMBL" id="KUN00605.1"/>
    </source>
</evidence>
<dbReference type="OrthoDB" id="3629090at2"/>
<organism evidence="1 2">
    <name type="scientific">Streptomyces yokosukanensis</name>
    <dbReference type="NCBI Taxonomy" id="67386"/>
    <lineage>
        <taxon>Bacteria</taxon>
        <taxon>Bacillati</taxon>
        <taxon>Actinomycetota</taxon>
        <taxon>Actinomycetes</taxon>
        <taxon>Kitasatosporales</taxon>
        <taxon>Streptomycetaceae</taxon>
        <taxon>Streptomyces</taxon>
    </lineage>
</organism>
<dbReference type="RefSeq" id="WP_067133257.1">
    <property type="nucleotide sequence ID" value="NZ_JBFACD010000057.1"/>
</dbReference>
<reference evidence="1 2" key="1">
    <citation type="submission" date="2015-10" db="EMBL/GenBank/DDBJ databases">
        <title>Draft genome sequence of Streptomyces yokosukanensis DSM 40224, type strain for the species Streptomyces yokosukanensis.</title>
        <authorList>
            <person name="Ruckert C."/>
            <person name="Winkler A."/>
            <person name="Kalinowski J."/>
            <person name="Kampfer P."/>
            <person name="Glaeser S."/>
        </authorList>
    </citation>
    <scope>NUCLEOTIDE SEQUENCE [LARGE SCALE GENOMIC DNA]</scope>
    <source>
        <strain evidence="1 2">DSM 40224</strain>
    </source>
</reference>
<accession>A0A101NWK7</accession>
<evidence type="ECO:0000313" key="2">
    <source>
        <dbReference type="Proteomes" id="UP000053127"/>
    </source>
</evidence>
<gene>
    <name evidence="1" type="ORF">AQI95_34435</name>
</gene>
<sequence>MTKPDRLAVQASLERFLNTDPRDVGCDEALRLLHVYADLKAAGGDPERHWPGVSAHLLSCGPCDEDYHGLLAAVMGT</sequence>